<keyword evidence="2" id="KW-0472">Membrane</keyword>
<feature type="compositionally biased region" description="Basic and acidic residues" evidence="1">
    <location>
        <begin position="47"/>
        <end position="109"/>
    </location>
</feature>
<dbReference type="EMBL" id="HBEO01021856">
    <property type="protein sequence ID" value="CAD8492009.1"/>
    <property type="molecule type" value="Transcribed_RNA"/>
</dbReference>
<feature type="region of interest" description="Disordered" evidence="1">
    <location>
        <begin position="28"/>
        <end position="149"/>
    </location>
</feature>
<evidence type="ECO:0000256" key="1">
    <source>
        <dbReference type="SAM" id="MobiDB-lite"/>
    </source>
</evidence>
<evidence type="ECO:0000256" key="3">
    <source>
        <dbReference type="SAM" id="SignalP"/>
    </source>
</evidence>
<keyword evidence="2" id="KW-1133">Transmembrane helix</keyword>
<feature type="compositionally biased region" description="Polar residues" evidence="1">
    <location>
        <begin position="28"/>
        <end position="40"/>
    </location>
</feature>
<accession>A0A7S0ERA1</accession>
<sequence>MPKRSSAVTFLLISLIGISLLDVSASSPIESAGQGTSSKEISGLSRTLRDAERISKDQSLVDKDTRSARRDERMSKSEETSAIKAAEKGEERRALSRLQESQRYEDKAIRAQAQANTYGKDELRRSREMEGQLQQGMRPAGGVSETERKDIRKEERFVGTCLGRCMPRCSAKCGDDASCMKMCENKCRAACSNYESANSASDVIREQEMTGERRLRRRKVRFPFDGKKMDEACRGTCMDKCSSGCKSKSADPQKCHAECDYQCRDNCFIDEGGRRPDPDVRMDGDGEEGLGHRPTQMMRQCMGECNNFCVPKCESRKERLRTQQAQSTSANVKTMSINCTRACRRTCLGSCKPKVQERISVLRQDYANRLHPFYGRERNGTGVDGQYPPGDWRRNTFLGSKDQSFGFGRPRRGGASRMEEDLGQRGGRGMGLSARQSSSSWLWYGGLLVVCLAGIGLGYYQWQSRRWRKGRGAVMRSL</sequence>
<dbReference type="AlphaFoldDB" id="A0A7S0ERA1"/>
<proteinExistence type="predicted"/>
<feature type="compositionally biased region" description="Basic and acidic residues" evidence="1">
    <location>
        <begin position="119"/>
        <end position="130"/>
    </location>
</feature>
<feature type="signal peptide" evidence="3">
    <location>
        <begin position="1"/>
        <end position="26"/>
    </location>
</feature>
<name>A0A7S0ERA1_9CRYP</name>
<feature type="chain" id="PRO_5030957361" evidence="3">
    <location>
        <begin position="27"/>
        <end position="478"/>
    </location>
</feature>
<feature type="transmembrane region" description="Helical" evidence="2">
    <location>
        <begin position="441"/>
        <end position="462"/>
    </location>
</feature>
<protein>
    <submittedName>
        <fullName evidence="4">Uncharacterized protein</fullName>
    </submittedName>
</protein>
<feature type="region of interest" description="Disordered" evidence="1">
    <location>
        <begin position="408"/>
        <end position="429"/>
    </location>
</feature>
<gene>
    <name evidence="4" type="ORF">HPHI1048_LOCUS14793</name>
</gene>
<evidence type="ECO:0000256" key="2">
    <source>
        <dbReference type="SAM" id="Phobius"/>
    </source>
</evidence>
<keyword evidence="2" id="KW-0812">Transmembrane</keyword>
<organism evidence="4">
    <name type="scientific">Hanusia phi</name>
    <dbReference type="NCBI Taxonomy" id="3032"/>
    <lineage>
        <taxon>Eukaryota</taxon>
        <taxon>Cryptophyceae</taxon>
        <taxon>Pyrenomonadales</taxon>
        <taxon>Geminigeraceae</taxon>
        <taxon>Hanusia</taxon>
    </lineage>
</organism>
<keyword evidence="3" id="KW-0732">Signal</keyword>
<evidence type="ECO:0000313" key="4">
    <source>
        <dbReference type="EMBL" id="CAD8492009.1"/>
    </source>
</evidence>
<reference evidence="4" key="1">
    <citation type="submission" date="2021-01" db="EMBL/GenBank/DDBJ databases">
        <authorList>
            <person name="Corre E."/>
            <person name="Pelletier E."/>
            <person name="Niang G."/>
            <person name="Scheremetjew M."/>
            <person name="Finn R."/>
            <person name="Kale V."/>
            <person name="Holt S."/>
            <person name="Cochrane G."/>
            <person name="Meng A."/>
            <person name="Brown T."/>
            <person name="Cohen L."/>
        </authorList>
    </citation>
    <scope>NUCLEOTIDE SEQUENCE</scope>
    <source>
        <strain evidence="4">CCMP325</strain>
    </source>
</reference>
<dbReference type="PANTHER" id="PTHR31895">
    <property type="entry name" value="PROTEIN CBG03177-RELATED"/>
    <property type="match status" value="1"/>
</dbReference>